<dbReference type="Proteomes" id="UP000553798">
    <property type="component" value="Unassembled WGS sequence"/>
</dbReference>
<evidence type="ECO:0000313" key="2">
    <source>
        <dbReference type="EMBL" id="NXT16995.1"/>
    </source>
</evidence>
<protein>
    <submittedName>
        <fullName evidence="2">SH2D7 protein</fullName>
    </submittedName>
</protein>
<name>A0A7L3AFR5_9PASE</name>
<dbReference type="EMBL" id="VZTP01047093">
    <property type="protein sequence ID" value="NXT16995.1"/>
    <property type="molecule type" value="Genomic_DNA"/>
</dbReference>
<gene>
    <name evidence="2" type="primary">Sh2d7_1</name>
    <name evidence="2" type="ORF">PRUFUL_R05524</name>
</gene>
<proteinExistence type="predicted"/>
<dbReference type="PANTHER" id="PTHR14388">
    <property type="entry name" value="T CELL-SPECIFIC ADAPTER PROTEIN TSAD"/>
    <property type="match status" value="1"/>
</dbReference>
<dbReference type="InterPro" id="IPR036860">
    <property type="entry name" value="SH2_dom_sf"/>
</dbReference>
<accession>A0A7L3AFR5</accession>
<comment type="caution">
    <text evidence="2">The sequence shown here is derived from an EMBL/GenBank/DDBJ whole genome shotgun (WGS) entry which is preliminary data.</text>
</comment>
<sequence>RGADRCRHFVLEQLPGGHCAILGQGSAHAGLAELLRHHGTAPVPPYRELLSVPLPCQR</sequence>
<reference evidence="2 3" key="1">
    <citation type="submission" date="2019-09" db="EMBL/GenBank/DDBJ databases">
        <title>Bird 10,000 Genomes (B10K) Project - Family phase.</title>
        <authorList>
            <person name="Zhang G."/>
        </authorList>
    </citation>
    <scope>NUCLEOTIDE SEQUENCE [LARGE SCALE GENOMIC DNA]</scope>
    <source>
        <strain evidence="2">B10K-DU-012-46</strain>
    </source>
</reference>
<dbReference type="AlphaFoldDB" id="A0A7L3AFR5"/>
<dbReference type="GO" id="GO:0005737">
    <property type="term" value="C:cytoplasm"/>
    <property type="evidence" value="ECO:0007669"/>
    <property type="project" value="TreeGrafter"/>
</dbReference>
<feature type="non-terminal residue" evidence="2">
    <location>
        <position position="1"/>
    </location>
</feature>
<keyword evidence="3" id="KW-1185">Reference proteome</keyword>
<organism evidence="2 3">
    <name type="scientific">Prunella fulvescens</name>
    <name type="common">Brown accentor</name>
    <dbReference type="NCBI Taxonomy" id="670355"/>
    <lineage>
        <taxon>Eukaryota</taxon>
        <taxon>Metazoa</taxon>
        <taxon>Chordata</taxon>
        <taxon>Craniata</taxon>
        <taxon>Vertebrata</taxon>
        <taxon>Euteleostomi</taxon>
        <taxon>Archelosauria</taxon>
        <taxon>Archosauria</taxon>
        <taxon>Dinosauria</taxon>
        <taxon>Saurischia</taxon>
        <taxon>Theropoda</taxon>
        <taxon>Coelurosauria</taxon>
        <taxon>Aves</taxon>
        <taxon>Neognathae</taxon>
        <taxon>Neoaves</taxon>
        <taxon>Telluraves</taxon>
        <taxon>Australaves</taxon>
        <taxon>Passeriformes</taxon>
        <taxon>Passeroidea</taxon>
        <taxon>Prunellidae</taxon>
        <taxon>Prunella</taxon>
    </lineage>
</organism>
<dbReference type="PANTHER" id="PTHR14388:SF9">
    <property type="entry name" value="SH2 DOMAIN-CONTAINING PROTEIN 2A"/>
    <property type="match status" value="1"/>
</dbReference>
<keyword evidence="1" id="KW-0727">SH2 domain</keyword>
<feature type="non-terminal residue" evidence="2">
    <location>
        <position position="58"/>
    </location>
</feature>
<evidence type="ECO:0000256" key="1">
    <source>
        <dbReference type="ARBA" id="ARBA00022999"/>
    </source>
</evidence>
<dbReference type="SUPFAM" id="SSF55550">
    <property type="entry name" value="SH2 domain"/>
    <property type="match status" value="1"/>
</dbReference>
<evidence type="ECO:0000313" key="3">
    <source>
        <dbReference type="Proteomes" id="UP000553798"/>
    </source>
</evidence>